<name>A0A5C6EBC8_9BACT</name>
<comment type="caution">
    <text evidence="1">The sequence shown here is derived from an EMBL/GenBank/DDBJ whole genome shotgun (WGS) entry which is preliminary data.</text>
</comment>
<dbReference type="AlphaFoldDB" id="A0A5C6EBC8"/>
<reference evidence="1 2" key="1">
    <citation type="submission" date="2019-02" db="EMBL/GenBank/DDBJ databases">
        <title>Deep-cultivation of Planctomycetes and their phenomic and genomic characterization uncovers novel biology.</title>
        <authorList>
            <person name="Wiegand S."/>
            <person name="Jogler M."/>
            <person name="Boedeker C."/>
            <person name="Pinto D."/>
            <person name="Vollmers J."/>
            <person name="Rivas-Marin E."/>
            <person name="Kohn T."/>
            <person name="Peeters S.H."/>
            <person name="Heuer A."/>
            <person name="Rast P."/>
            <person name="Oberbeckmann S."/>
            <person name="Bunk B."/>
            <person name="Jeske O."/>
            <person name="Meyerdierks A."/>
            <person name="Storesund J.E."/>
            <person name="Kallscheuer N."/>
            <person name="Luecker S."/>
            <person name="Lage O.M."/>
            <person name="Pohl T."/>
            <person name="Merkel B.J."/>
            <person name="Hornburger P."/>
            <person name="Mueller R.-W."/>
            <person name="Bruemmer F."/>
            <person name="Labrenz M."/>
            <person name="Spormann A.M."/>
            <person name="Op Den Camp H."/>
            <person name="Overmann J."/>
            <person name="Amann R."/>
            <person name="Jetten M.S.M."/>
            <person name="Mascher T."/>
            <person name="Medema M.H."/>
            <person name="Devos D.P."/>
            <person name="Kaster A.-K."/>
            <person name="Ovreas L."/>
            <person name="Rohde M."/>
            <person name="Galperin M.Y."/>
            <person name="Jogler C."/>
        </authorList>
    </citation>
    <scope>NUCLEOTIDE SEQUENCE [LARGE SCALE GENOMIC DNA]</scope>
    <source>
        <strain evidence="1 2">Poly59</strain>
    </source>
</reference>
<protein>
    <submittedName>
        <fullName evidence="1">Uncharacterized protein</fullName>
    </submittedName>
</protein>
<gene>
    <name evidence="1" type="ORF">Poly59_61430</name>
</gene>
<evidence type="ECO:0000313" key="1">
    <source>
        <dbReference type="EMBL" id="TWU44489.1"/>
    </source>
</evidence>
<evidence type="ECO:0000313" key="2">
    <source>
        <dbReference type="Proteomes" id="UP000317977"/>
    </source>
</evidence>
<organism evidence="1 2">
    <name type="scientific">Rubripirellula reticaptiva</name>
    <dbReference type="NCBI Taxonomy" id="2528013"/>
    <lineage>
        <taxon>Bacteria</taxon>
        <taxon>Pseudomonadati</taxon>
        <taxon>Planctomycetota</taxon>
        <taxon>Planctomycetia</taxon>
        <taxon>Pirellulales</taxon>
        <taxon>Pirellulaceae</taxon>
        <taxon>Rubripirellula</taxon>
    </lineage>
</organism>
<proteinExistence type="predicted"/>
<dbReference type="Proteomes" id="UP000317977">
    <property type="component" value="Unassembled WGS sequence"/>
</dbReference>
<sequence length="38" mass="3784">MRCTGAGLASVFVCLQVNTPGPVIADVLSTGNDYGSGI</sequence>
<dbReference type="EMBL" id="SJPX01000009">
    <property type="protein sequence ID" value="TWU44489.1"/>
    <property type="molecule type" value="Genomic_DNA"/>
</dbReference>
<accession>A0A5C6EBC8</accession>
<keyword evidence="2" id="KW-1185">Reference proteome</keyword>